<dbReference type="Pfam" id="PF02653">
    <property type="entry name" value="BPD_transp_2"/>
    <property type="match status" value="1"/>
</dbReference>
<name>A0A512PG10_9CELL</name>
<evidence type="ECO:0000256" key="5">
    <source>
        <dbReference type="ARBA" id="ARBA00022692"/>
    </source>
</evidence>
<dbReference type="OrthoDB" id="9808136at2"/>
<dbReference type="CDD" id="cd06579">
    <property type="entry name" value="TM_PBP1_transp_AraH_like"/>
    <property type="match status" value="1"/>
</dbReference>
<evidence type="ECO:0000256" key="2">
    <source>
        <dbReference type="ARBA" id="ARBA00022448"/>
    </source>
</evidence>
<keyword evidence="2" id="KW-0813">Transport</keyword>
<feature type="transmembrane region" description="Helical" evidence="8">
    <location>
        <begin position="301"/>
        <end position="318"/>
    </location>
</feature>
<evidence type="ECO:0000313" key="9">
    <source>
        <dbReference type="EMBL" id="GEP70126.1"/>
    </source>
</evidence>
<comment type="subcellular location">
    <subcellularLocation>
        <location evidence="1">Cell membrane</location>
        <topology evidence="1">Multi-pass membrane protein</topology>
    </subcellularLocation>
</comment>
<dbReference type="GO" id="GO:0005886">
    <property type="term" value="C:plasma membrane"/>
    <property type="evidence" value="ECO:0007669"/>
    <property type="project" value="UniProtKB-SubCell"/>
</dbReference>
<dbReference type="RefSeq" id="WP_146953896.1">
    <property type="nucleotide sequence ID" value="NZ_BAABBJ010000002.1"/>
</dbReference>
<keyword evidence="5 8" id="KW-0812">Transmembrane</keyword>
<proteinExistence type="predicted"/>
<accession>A0A512PG10</accession>
<feature type="transmembrane region" description="Helical" evidence="8">
    <location>
        <begin position="33"/>
        <end position="51"/>
    </location>
</feature>
<dbReference type="PANTHER" id="PTHR32196">
    <property type="entry name" value="ABC TRANSPORTER PERMEASE PROTEIN YPHD-RELATED-RELATED"/>
    <property type="match status" value="1"/>
</dbReference>
<feature type="transmembrane region" description="Helical" evidence="8">
    <location>
        <begin position="330"/>
        <end position="348"/>
    </location>
</feature>
<keyword evidence="10" id="KW-1185">Reference proteome</keyword>
<feature type="transmembrane region" description="Helical" evidence="8">
    <location>
        <begin position="63"/>
        <end position="86"/>
    </location>
</feature>
<comment type="caution">
    <text evidence="9">The sequence shown here is derived from an EMBL/GenBank/DDBJ whole genome shotgun (WGS) entry which is preliminary data.</text>
</comment>
<evidence type="ECO:0000256" key="3">
    <source>
        <dbReference type="ARBA" id="ARBA00022475"/>
    </source>
</evidence>
<dbReference type="PANTHER" id="PTHR32196:SF21">
    <property type="entry name" value="ABC TRANSPORTER PERMEASE PROTEIN YPHD-RELATED"/>
    <property type="match status" value="1"/>
</dbReference>
<keyword evidence="6 8" id="KW-1133">Transmembrane helix</keyword>
<reference evidence="9 10" key="1">
    <citation type="submission" date="2019-07" db="EMBL/GenBank/DDBJ databases">
        <title>Whole genome shotgun sequence of Cellulomonas soli NBRC 109434.</title>
        <authorList>
            <person name="Hosoyama A."/>
            <person name="Uohara A."/>
            <person name="Ohji S."/>
            <person name="Ichikawa N."/>
        </authorList>
    </citation>
    <scope>NUCLEOTIDE SEQUENCE [LARGE SCALE GENOMIC DNA]</scope>
    <source>
        <strain evidence="9 10">NBRC 109434</strain>
    </source>
</reference>
<keyword evidence="3" id="KW-1003">Cell membrane</keyword>
<feature type="transmembrane region" description="Helical" evidence="8">
    <location>
        <begin position="93"/>
        <end position="111"/>
    </location>
</feature>
<evidence type="ECO:0000256" key="4">
    <source>
        <dbReference type="ARBA" id="ARBA00022519"/>
    </source>
</evidence>
<evidence type="ECO:0000256" key="8">
    <source>
        <dbReference type="SAM" id="Phobius"/>
    </source>
</evidence>
<protein>
    <submittedName>
        <fullName evidence="9">ABC transporter</fullName>
    </submittedName>
</protein>
<dbReference type="AlphaFoldDB" id="A0A512PG10"/>
<evidence type="ECO:0000256" key="1">
    <source>
        <dbReference type="ARBA" id="ARBA00004651"/>
    </source>
</evidence>
<dbReference type="EMBL" id="BKAL01000010">
    <property type="protein sequence ID" value="GEP70126.1"/>
    <property type="molecule type" value="Genomic_DNA"/>
</dbReference>
<sequence>MSTGTLSPVEALAPPAAAPEPRRARALGVARDLVYRYGLLVLLAVLVVWFSTATPEFATVRNVLIILQSVAITAVVALGVTVSLVAGGFDLSAGATVSLTVMVSAAAQVYFGLPAWVAVLAGLSCGVLVGLVNAALVVLGRVPDLVATLGTMFVVQGLALVLTSGQSVSAGATFRGEPTTGRISESFLWLGRGDVLGIPAPVVIVTVVSVGVAVLLTRTRAGRLLEAVGGNPEASRLAGVRVGRYRALAYVVSGFLASVGGVLLTARLGRGDVGAGSPYLLETVAAALIGYAVLGANRPHALGTIVGALFVGVVINGLTMQNAPYYAQDLIKGALLVGAVLLSFSSLFRRTGGSR</sequence>
<feature type="transmembrane region" description="Helical" evidence="8">
    <location>
        <begin position="146"/>
        <end position="165"/>
    </location>
</feature>
<dbReference type="Proteomes" id="UP000321798">
    <property type="component" value="Unassembled WGS sequence"/>
</dbReference>
<keyword evidence="7 8" id="KW-0472">Membrane</keyword>
<evidence type="ECO:0000256" key="6">
    <source>
        <dbReference type="ARBA" id="ARBA00022989"/>
    </source>
</evidence>
<dbReference type="GO" id="GO:0022857">
    <property type="term" value="F:transmembrane transporter activity"/>
    <property type="evidence" value="ECO:0007669"/>
    <property type="project" value="InterPro"/>
</dbReference>
<feature type="transmembrane region" description="Helical" evidence="8">
    <location>
        <begin position="117"/>
        <end position="139"/>
    </location>
</feature>
<dbReference type="InterPro" id="IPR001851">
    <property type="entry name" value="ABC_transp_permease"/>
</dbReference>
<organism evidence="9 10">
    <name type="scientific">Cellulomonas soli</name>
    <dbReference type="NCBI Taxonomy" id="931535"/>
    <lineage>
        <taxon>Bacteria</taxon>
        <taxon>Bacillati</taxon>
        <taxon>Actinomycetota</taxon>
        <taxon>Actinomycetes</taxon>
        <taxon>Micrococcales</taxon>
        <taxon>Cellulomonadaceae</taxon>
        <taxon>Cellulomonas</taxon>
    </lineage>
</organism>
<gene>
    <name evidence="9" type="ORF">CSO01_28410</name>
</gene>
<evidence type="ECO:0000256" key="7">
    <source>
        <dbReference type="ARBA" id="ARBA00023136"/>
    </source>
</evidence>
<keyword evidence="4" id="KW-0997">Cell inner membrane</keyword>
<feature type="transmembrane region" description="Helical" evidence="8">
    <location>
        <begin position="278"/>
        <end position="294"/>
    </location>
</feature>
<feature type="transmembrane region" description="Helical" evidence="8">
    <location>
        <begin position="196"/>
        <end position="216"/>
    </location>
</feature>
<evidence type="ECO:0000313" key="10">
    <source>
        <dbReference type="Proteomes" id="UP000321798"/>
    </source>
</evidence>
<feature type="transmembrane region" description="Helical" evidence="8">
    <location>
        <begin position="247"/>
        <end position="266"/>
    </location>
</feature>